<keyword evidence="4" id="KW-0067">ATP-binding</keyword>
<gene>
    <name evidence="4" type="ORF">OCV57_11040</name>
</gene>
<dbReference type="PANTHER" id="PTHR45766:SF6">
    <property type="entry name" value="SWI_SNF-RELATED MATRIX-ASSOCIATED ACTIN-DEPENDENT REGULATOR OF CHROMATIN SUBFAMILY A-LIKE PROTEIN 1"/>
    <property type="match status" value="1"/>
</dbReference>
<accession>A0AAE3LI65</accession>
<dbReference type="GO" id="GO:0004386">
    <property type="term" value="F:helicase activity"/>
    <property type="evidence" value="ECO:0007669"/>
    <property type="project" value="UniProtKB-KW"/>
</dbReference>
<evidence type="ECO:0000256" key="1">
    <source>
        <dbReference type="ARBA" id="ARBA00022801"/>
    </source>
</evidence>
<dbReference type="InterPro" id="IPR014001">
    <property type="entry name" value="Helicase_ATP-bd"/>
</dbReference>
<dbReference type="InterPro" id="IPR027417">
    <property type="entry name" value="P-loop_NTPase"/>
</dbReference>
<dbReference type="Pfam" id="PF00176">
    <property type="entry name" value="SNF2-rel_dom"/>
    <property type="match status" value="1"/>
</dbReference>
<dbReference type="Gene3D" id="3.40.50.10810">
    <property type="entry name" value="Tandem AAA-ATPase domain"/>
    <property type="match status" value="1"/>
</dbReference>
<reference evidence="4 5" key="1">
    <citation type="journal article" date="2021" name="ISME Commun">
        <title>Automated analysis of genomic sequences facilitates high-throughput and comprehensive description of bacteria.</title>
        <authorList>
            <person name="Hitch T.C.A."/>
        </authorList>
    </citation>
    <scope>NUCLEOTIDE SEQUENCE [LARGE SCALE GENOMIC DNA]</scope>
    <source>
        <strain evidence="4 5">Sanger_31</strain>
    </source>
</reference>
<name>A0AAE3LI65_9FIRM</name>
<dbReference type="Proteomes" id="UP001208131">
    <property type="component" value="Unassembled WGS sequence"/>
</dbReference>
<keyword evidence="4" id="KW-0547">Nucleotide-binding</keyword>
<feature type="domain" description="Helicase ATP-binding" evidence="2">
    <location>
        <begin position="71"/>
        <end position="228"/>
    </location>
</feature>
<dbReference type="PROSITE" id="PS51192">
    <property type="entry name" value="HELICASE_ATP_BIND_1"/>
    <property type="match status" value="1"/>
</dbReference>
<feature type="domain" description="Helicase C-terminal" evidence="3">
    <location>
        <begin position="352"/>
        <end position="490"/>
    </location>
</feature>
<evidence type="ECO:0000259" key="3">
    <source>
        <dbReference type="PROSITE" id="PS51194"/>
    </source>
</evidence>
<keyword evidence="5" id="KW-1185">Reference proteome</keyword>
<dbReference type="InterPro" id="IPR001650">
    <property type="entry name" value="Helicase_C-like"/>
</dbReference>
<dbReference type="SMART" id="SM00487">
    <property type="entry name" value="DEXDc"/>
    <property type="match status" value="1"/>
</dbReference>
<dbReference type="SMART" id="SM00490">
    <property type="entry name" value="HELICc"/>
    <property type="match status" value="1"/>
</dbReference>
<dbReference type="GO" id="GO:0016787">
    <property type="term" value="F:hydrolase activity"/>
    <property type="evidence" value="ECO:0007669"/>
    <property type="project" value="UniProtKB-KW"/>
</dbReference>
<dbReference type="SUPFAM" id="SSF52540">
    <property type="entry name" value="P-loop containing nucleoside triphosphate hydrolases"/>
    <property type="match status" value="2"/>
</dbReference>
<dbReference type="Pfam" id="PF00271">
    <property type="entry name" value="Helicase_C"/>
    <property type="match status" value="1"/>
</dbReference>
<dbReference type="EMBL" id="JAOQJZ010000012">
    <property type="protein sequence ID" value="MCU6706454.1"/>
    <property type="molecule type" value="Genomic_DNA"/>
</dbReference>
<evidence type="ECO:0000313" key="5">
    <source>
        <dbReference type="Proteomes" id="UP001208131"/>
    </source>
</evidence>
<protein>
    <submittedName>
        <fullName evidence="4">DEAD/DEAH box helicase</fullName>
    </submittedName>
</protein>
<dbReference type="GO" id="GO:0006281">
    <property type="term" value="P:DNA repair"/>
    <property type="evidence" value="ECO:0007669"/>
    <property type="project" value="TreeGrafter"/>
</dbReference>
<comment type="caution">
    <text evidence="4">The sequence shown here is derived from an EMBL/GenBank/DDBJ whole genome shotgun (WGS) entry which is preliminary data.</text>
</comment>
<dbReference type="PANTHER" id="PTHR45766">
    <property type="entry name" value="DNA ANNEALING HELICASE AND ENDONUCLEASE ZRANB3 FAMILY MEMBER"/>
    <property type="match status" value="1"/>
</dbReference>
<dbReference type="Gene3D" id="3.40.50.300">
    <property type="entry name" value="P-loop containing nucleotide triphosphate hydrolases"/>
    <property type="match status" value="1"/>
</dbReference>
<keyword evidence="1" id="KW-0378">Hydrolase</keyword>
<evidence type="ECO:0000259" key="2">
    <source>
        <dbReference type="PROSITE" id="PS51192"/>
    </source>
</evidence>
<dbReference type="PROSITE" id="PS51194">
    <property type="entry name" value="HELICASE_CTER"/>
    <property type="match status" value="1"/>
</dbReference>
<dbReference type="InterPro" id="IPR000330">
    <property type="entry name" value="SNF2_N"/>
</dbReference>
<dbReference type="InterPro" id="IPR038718">
    <property type="entry name" value="SNF2-like_sf"/>
</dbReference>
<dbReference type="RefSeq" id="WP_267301601.1">
    <property type="nucleotide sequence ID" value="NZ_JAOQJZ010000012.1"/>
</dbReference>
<keyword evidence="4" id="KW-0347">Helicase</keyword>
<dbReference type="AlphaFoldDB" id="A0AAE3LI65"/>
<organism evidence="4 5">
    <name type="scientific">Hominimerdicola aceti</name>
    <dbReference type="NCBI Taxonomy" id="2981726"/>
    <lineage>
        <taxon>Bacteria</taxon>
        <taxon>Bacillati</taxon>
        <taxon>Bacillota</taxon>
        <taxon>Clostridia</taxon>
        <taxon>Eubacteriales</taxon>
        <taxon>Oscillospiraceae</taxon>
        <taxon>Hominimerdicola</taxon>
    </lineage>
</organism>
<dbReference type="GO" id="GO:0031297">
    <property type="term" value="P:replication fork processing"/>
    <property type="evidence" value="ECO:0007669"/>
    <property type="project" value="TreeGrafter"/>
</dbReference>
<proteinExistence type="predicted"/>
<evidence type="ECO:0000313" key="4">
    <source>
        <dbReference type="EMBL" id="MCU6706454.1"/>
    </source>
</evidence>
<sequence>MIELSVPVEKIPYIRTIEGRKFKNGKWQFPDSALTVLQQYKLIDSNIVVSKKEKVQYELSPYLRDYQQKIVNNALNEGCYAIFSETGTGKSPMGLEIAIHFDKALILCPLSVIETAWIDDCHRFYPDKIIVNCHGSSKTERLEKLNSKADIYIMNYESFKILKNEIRNVQFDCLIIDESSVMKNMTSQITSDILEMIDVIPHRFVLSGCPTPNHNAEIFPQIKLVDSDVFGNNYYGFLAKYFTQDMANPHRWYQTQENKNAYYNRLSEKSIFLAKDDCIALPDKTFEIKKIDMGKTQKMYYQNMVQNIKDNINSWSKFEFTAKLMKLREILSGFVINKDNSITDFDTEKDKILQQSIEEIGDKPIIVWCQFIHEIERLAKKFNGMALTSKTKNRDDIIRDFKDNKVKLLFTHPQLLGKGLTFTNCSYNIYYSLSFSYEDFKQSQDRIHRFGQTNKCTYIILQMKNTIDERIYNCLRRKGNAVDELYLEMGLKSINDFKENS</sequence>
<dbReference type="GO" id="GO:0005524">
    <property type="term" value="F:ATP binding"/>
    <property type="evidence" value="ECO:0007669"/>
    <property type="project" value="InterPro"/>
</dbReference>